<protein>
    <submittedName>
        <fullName evidence="2">Hydrolase</fullName>
    </submittedName>
</protein>
<reference evidence="2 3" key="1">
    <citation type="submission" date="2010-05" db="EMBL/GenBank/DDBJ databases">
        <title>The Genome Sequence of Thecamonas trahens ATCC 50062.</title>
        <authorList>
            <consortium name="The Broad Institute Genome Sequencing Platform"/>
            <person name="Russ C."/>
            <person name="Cuomo C."/>
            <person name="Shea T."/>
            <person name="Young S.K."/>
            <person name="Zeng Q."/>
            <person name="Koehrsen M."/>
            <person name="Haas B."/>
            <person name="Borodovsky M."/>
            <person name="Guigo R."/>
            <person name="Alvarado L."/>
            <person name="Berlin A."/>
            <person name="Bochicchio J."/>
            <person name="Borenstein D."/>
            <person name="Chapman S."/>
            <person name="Chen Z."/>
            <person name="Freedman E."/>
            <person name="Gellesch M."/>
            <person name="Goldberg J."/>
            <person name="Griggs A."/>
            <person name="Gujja S."/>
            <person name="Heilman E."/>
            <person name="Heiman D."/>
            <person name="Hepburn T."/>
            <person name="Howarth C."/>
            <person name="Jen D."/>
            <person name="Larson L."/>
            <person name="Mehta T."/>
            <person name="Park D."/>
            <person name="Pearson M."/>
            <person name="Roberts A."/>
            <person name="Saif S."/>
            <person name="Shenoy N."/>
            <person name="Sisk P."/>
            <person name="Stolte C."/>
            <person name="Sykes S."/>
            <person name="Thomson T."/>
            <person name="Walk T."/>
            <person name="White J."/>
            <person name="Yandava C."/>
            <person name="Burger G."/>
            <person name="Gray M.W."/>
            <person name="Holland P.W.H."/>
            <person name="King N."/>
            <person name="Lang F.B.F."/>
            <person name="Roger A.J."/>
            <person name="Ruiz-Trillo I."/>
            <person name="Lander E."/>
            <person name="Nusbaum C."/>
        </authorList>
    </citation>
    <scope>NUCLEOTIDE SEQUENCE [LARGE SCALE GENOMIC DNA]</scope>
    <source>
        <strain evidence="2 3">ATCC 50062</strain>
    </source>
</reference>
<dbReference type="EMBL" id="GL349446">
    <property type="protein sequence ID" value="KNC47298.1"/>
    <property type="molecule type" value="Genomic_DNA"/>
</dbReference>
<evidence type="ECO:0000259" key="1">
    <source>
        <dbReference type="Pfam" id="PF14206"/>
    </source>
</evidence>
<organism evidence="2 3">
    <name type="scientific">Thecamonas trahens ATCC 50062</name>
    <dbReference type="NCBI Taxonomy" id="461836"/>
    <lineage>
        <taxon>Eukaryota</taxon>
        <taxon>Apusozoa</taxon>
        <taxon>Apusomonadida</taxon>
        <taxon>Apusomonadidae</taxon>
        <taxon>Thecamonas</taxon>
    </lineage>
</organism>
<gene>
    <name evidence="2" type="ORF">AMSG_03732</name>
</gene>
<dbReference type="Pfam" id="PF14206">
    <property type="entry name" value="Cys_rich_CPCC"/>
    <property type="match status" value="1"/>
</dbReference>
<feature type="domain" description="Cysteine-rich CPCC" evidence="1">
    <location>
        <begin position="3"/>
        <end position="74"/>
    </location>
</feature>
<keyword evidence="2" id="KW-0378">Hydrolase</keyword>
<evidence type="ECO:0000313" key="3">
    <source>
        <dbReference type="Proteomes" id="UP000054408"/>
    </source>
</evidence>
<name>A0A0L0D7L8_THETB</name>
<evidence type="ECO:0000313" key="2">
    <source>
        <dbReference type="EMBL" id="KNC47298.1"/>
    </source>
</evidence>
<dbReference type="Proteomes" id="UP000054408">
    <property type="component" value="Unassembled WGS sequence"/>
</dbReference>
<accession>A0A0L0D7L8</accession>
<dbReference type="InterPro" id="IPR025983">
    <property type="entry name" value="Cys_rich_CPCC"/>
</dbReference>
<dbReference type="AlphaFoldDB" id="A0A0L0D7L8"/>
<keyword evidence="3" id="KW-1185">Reference proteome</keyword>
<dbReference type="GeneID" id="25563309"/>
<proteinExistence type="predicted"/>
<dbReference type="OrthoDB" id="10496116at2759"/>
<dbReference type="OMA" id="EICNICY"/>
<dbReference type="RefSeq" id="XP_013759639.1">
    <property type="nucleotide sequence ID" value="XM_013904185.1"/>
</dbReference>
<sequence>MHPCLCCGYRTLPDPPPGTYALCPVCFWEDDGFQAANVHEAGANSVSLAAARANYATHGTCDETAVAHVRPPTAADGPRVIHPPL</sequence>
<dbReference type="GO" id="GO:0016787">
    <property type="term" value="F:hydrolase activity"/>
    <property type="evidence" value="ECO:0007669"/>
    <property type="project" value="UniProtKB-KW"/>
</dbReference>